<evidence type="ECO:0000256" key="4">
    <source>
        <dbReference type="ARBA" id="ARBA00022485"/>
    </source>
</evidence>
<evidence type="ECO:0000256" key="6">
    <source>
        <dbReference type="ARBA" id="ARBA00022839"/>
    </source>
</evidence>
<keyword evidence="4" id="KW-0479">Metal-binding</keyword>
<keyword evidence="9" id="KW-1185">Reference proteome</keyword>
<comment type="cofactor">
    <cofactor evidence="1">
        <name>[4Fe-4S] cluster</name>
        <dbReference type="ChEBI" id="CHEBI:49883"/>
    </cofactor>
</comment>
<evidence type="ECO:0000313" key="8">
    <source>
        <dbReference type="EMBL" id="KAH7312432.1"/>
    </source>
</evidence>
<keyword evidence="4" id="KW-0411">Iron-sulfur</keyword>
<comment type="caution">
    <text evidence="8">The sequence shown here is derived from an EMBL/GenBank/DDBJ whole genome shotgun (WGS) entry which is preliminary data.</text>
</comment>
<keyword evidence="4" id="KW-0408">Iron</keyword>
<reference evidence="8" key="1">
    <citation type="journal article" date="2021" name="Nat. Commun.">
        <title>Genetic determinants of endophytism in the Arabidopsis root mycobiome.</title>
        <authorList>
            <person name="Mesny F."/>
            <person name="Miyauchi S."/>
            <person name="Thiergart T."/>
            <person name="Pickel B."/>
            <person name="Atanasova L."/>
            <person name="Karlsson M."/>
            <person name="Huettel B."/>
            <person name="Barry K.W."/>
            <person name="Haridas S."/>
            <person name="Chen C."/>
            <person name="Bauer D."/>
            <person name="Andreopoulos W."/>
            <person name="Pangilinan J."/>
            <person name="LaButti K."/>
            <person name="Riley R."/>
            <person name="Lipzen A."/>
            <person name="Clum A."/>
            <person name="Drula E."/>
            <person name="Henrissat B."/>
            <person name="Kohler A."/>
            <person name="Grigoriev I.V."/>
            <person name="Martin F.M."/>
            <person name="Hacquard S."/>
        </authorList>
    </citation>
    <scope>NUCLEOTIDE SEQUENCE</scope>
    <source>
        <strain evidence="8">MPI-CAGE-CH-0235</strain>
    </source>
</reference>
<evidence type="ECO:0000256" key="5">
    <source>
        <dbReference type="ARBA" id="ARBA00022722"/>
    </source>
</evidence>
<dbReference type="EMBL" id="JAGPNK010000010">
    <property type="protein sequence ID" value="KAH7312432.1"/>
    <property type="molecule type" value="Genomic_DNA"/>
</dbReference>
<sequence length="548" mass="61418">MDSDNDSDFSLGLSPEEEEQLLLGLALKVPPPTINTQTQAKTYESLAVHSISSRTHGQAVENGINASAVLALSSDLLADPGVTSVGEGPRSHLAQESCTLSLADKAVVYPSLSRALSKVDTQLVLPVKESPSRQLEPLASPRNLEQVGDDRSPLQRFRSFPRKPLTVSDLTSGAWCELQYWYTLTRLPGGRRTRTAAMKQGSKIHQQLEDEVHTTVRVDVTSKEDGFGLRLWNLIQGMRTLRETGMTRELEVWGMVDDQLVNGVIDGLTHENPNPEFEAELIRESLQGDSRQSRLTDYFPSQRTSQSSCSAPKVYLSDTKTRGTMRPVSAAQLRPSKIQLLLYHRFLTEMAAGRLDLFRVFRRYGLDPDEPFSDAFLAQMASLHDEVFVDAPTSPERPPVRSTSAESVGHAAGSSWSSSASESDLIRYRTLREMASLVEEELARTFPDAEDSLGHILRLQYVHREDGRELDVHDFPVSKQALKEYLDKHMRWWRGERQADGVDIEEAFKCQICEFAPECSWRQGFDQQNRQKALDKMRAPRRAASSGM</sequence>
<dbReference type="GO" id="GO:0051539">
    <property type="term" value="F:4 iron, 4 sulfur cluster binding"/>
    <property type="evidence" value="ECO:0007669"/>
    <property type="project" value="UniProtKB-KW"/>
</dbReference>
<name>A0A8K0SRZ7_9HYPO</name>
<dbReference type="GO" id="GO:0036297">
    <property type="term" value="P:interstrand cross-link repair"/>
    <property type="evidence" value="ECO:0007669"/>
    <property type="project" value="TreeGrafter"/>
</dbReference>
<dbReference type="Pfam" id="PF09810">
    <property type="entry name" value="Exo5"/>
    <property type="match status" value="1"/>
</dbReference>
<gene>
    <name evidence="8" type="ORF">B0I35DRAFT_436979</name>
</gene>
<keyword evidence="4" id="KW-0004">4Fe-4S</keyword>
<evidence type="ECO:0000256" key="2">
    <source>
        <dbReference type="ARBA" id="ARBA00009797"/>
    </source>
</evidence>
<accession>A0A8K0SRZ7</accession>
<proteinExistence type="inferred from homology"/>
<dbReference type="PANTHER" id="PTHR14464:SF4">
    <property type="entry name" value="EXONUCLEASE V"/>
    <property type="match status" value="1"/>
</dbReference>
<keyword evidence="5" id="KW-0540">Nuclease</keyword>
<dbReference type="Proteomes" id="UP000813444">
    <property type="component" value="Unassembled WGS sequence"/>
</dbReference>
<comment type="similarity">
    <text evidence="2">Belongs to the EXO5 family.</text>
</comment>
<feature type="region of interest" description="Disordered" evidence="7">
    <location>
        <begin position="391"/>
        <end position="418"/>
    </location>
</feature>
<dbReference type="GO" id="GO:0005739">
    <property type="term" value="C:mitochondrion"/>
    <property type="evidence" value="ECO:0007669"/>
    <property type="project" value="TreeGrafter"/>
</dbReference>
<protein>
    <submittedName>
        <fullName evidence="8">Exonuclease V a 5' deoxyribonuclease-domain-containing protein</fullName>
    </submittedName>
</protein>
<keyword evidence="6 8" id="KW-0269">Exonuclease</keyword>
<dbReference type="AlphaFoldDB" id="A0A8K0SRZ7"/>
<dbReference type="GO" id="GO:0005634">
    <property type="term" value="C:nucleus"/>
    <property type="evidence" value="ECO:0007669"/>
    <property type="project" value="TreeGrafter"/>
</dbReference>
<comment type="subunit">
    <text evidence="3">Monomer.</text>
</comment>
<evidence type="ECO:0000313" key="9">
    <source>
        <dbReference type="Proteomes" id="UP000813444"/>
    </source>
</evidence>
<keyword evidence="6 8" id="KW-0378">Hydrolase</keyword>
<organism evidence="8 9">
    <name type="scientific">Stachybotrys elegans</name>
    <dbReference type="NCBI Taxonomy" id="80388"/>
    <lineage>
        <taxon>Eukaryota</taxon>
        <taxon>Fungi</taxon>
        <taxon>Dikarya</taxon>
        <taxon>Ascomycota</taxon>
        <taxon>Pezizomycotina</taxon>
        <taxon>Sordariomycetes</taxon>
        <taxon>Hypocreomycetidae</taxon>
        <taxon>Hypocreales</taxon>
        <taxon>Stachybotryaceae</taxon>
        <taxon>Stachybotrys</taxon>
    </lineage>
</organism>
<evidence type="ECO:0000256" key="1">
    <source>
        <dbReference type="ARBA" id="ARBA00001966"/>
    </source>
</evidence>
<dbReference type="GO" id="GO:0045145">
    <property type="term" value="F:single-stranded DNA 5'-3' DNA exonuclease activity"/>
    <property type="evidence" value="ECO:0007669"/>
    <property type="project" value="InterPro"/>
</dbReference>
<dbReference type="InterPro" id="IPR019190">
    <property type="entry name" value="EXOV"/>
</dbReference>
<dbReference type="PANTHER" id="PTHR14464">
    <property type="entry name" value="EXONUCLEASE V"/>
    <property type="match status" value="1"/>
</dbReference>
<evidence type="ECO:0000256" key="7">
    <source>
        <dbReference type="SAM" id="MobiDB-lite"/>
    </source>
</evidence>
<evidence type="ECO:0000256" key="3">
    <source>
        <dbReference type="ARBA" id="ARBA00011245"/>
    </source>
</evidence>
<dbReference type="OrthoDB" id="354769at2759"/>